<feature type="domain" description="LamG-like jellyroll fold" evidence="4">
    <location>
        <begin position="720"/>
        <end position="876"/>
    </location>
</feature>
<dbReference type="Proteomes" id="UP000293342">
    <property type="component" value="Unassembled WGS sequence"/>
</dbReference>
<accession>A0A4R0JG73</accession>
<dbReference type="SMART" id="SM00560">
    <property type="entry name" value="LamGL"/>
    <property type="match status" value="1"/>
</dbReference>
<evidence type="ECO:0000313" key="6">
    <source>
        <dbReference type="Proteomes" id="UP000293342"/>
    </source>
</evidence>
<dbReference type="InterPro" id="IPR013783">
    <property type="entry name" value="Ig-like_fold"/>
</dbReference>
<dbReference type="RefSeq" id="WP_131517848.1">
    <property type="nucleotide sequence ID" value="NZ_SJKD01000009.1"/>
</dbReference>
<evidence type="ECO:0000259" key="4">
    <source>
        <dbReference type="SMART" id="SM00560"/>
    </source>
</evidence>
<dbReference type="GO" id="GO:0005975">
    <property type="term" value="P:carbohydrate metabolic process"/>
    <property type="evidence" value="ECO:0007669"/>
    <property type="project" value="UniProtKB-ARBA"/>
</dbReference>
<comment type="caution">
    <text evidence="5">The sequence shown here is derived from an EMBL/GenBank/DDBJ whole genome shotgun (WGS) entry which is preliminary data.</text>
</comment>
<dbReference type="Pfam" id="PF13385">
    <property type="entry name" value="Laminin_G_3"/>
    <property type="match status" value="1"/>
</dbReference>
<dbReference type="AlphaFoldDB" id="A0A4R0JG73"/>
<dbReference type="InterPro" id="IPR013320">
    <property type="entry name" value="ConA-like_dom_sf"/>
</dbReference>
<dbReference type="SUPFAM" id="SSF49899">
    <property type="entry name" value="Concanavalin A-like lectins/glucanases"/>
    <property type="match status" value="1"/>
</dbReference>
<gene>
    <name evidence="5" type="ORF">E0H75_34235</name>
</gene>
<keyword evidence="6" id="KW-1185">Reference proteome</keyword>
<reference evidence="5 6" key="1">
    <citation type="submission" date="2019-02" db="EMBL/GenBank/DDBJ databases">
        <title>Kribbella capetownensis sp. nov. and Kribbella speibonae sp. nov., isolated from soil.</title>
        <authorList>
            <person name="Curtis S.M."/>
            <person name="Norton I."/>
            <person name="Everest G.J."/>
            <person name="Meyers P.R."/>
        </authorList>
    </citation>
    <scope>NUCLEOTIDE SEQUENCE [LARGE SCALE GENOMIC DNA]</scope>
    <source>
        <strain evidence="5 6">YM53</strain>
    </source>
</reference>
<evidence type="ECO:0000256" key="2">
    <source>
        <dbReference type="ARBA" id="ARBA00023157"/>
    </source>
</evidence>
<sequence length="879" mass="93491">MTPAEAHPAAVNAAAADSPAKRAKATGKRVEVPEKRTETEQTFANPDGTFTLEQTNIPARVKRGNEWVDIDTTLERSADGRVRPKATALDMTFSGGGTGPLIVMNAGNRKLALGWPGPLPAPVVAGDNVTYPGVFPDVDLKITALADSYTEVLVVKTPVAARLPQLQALDLKIDAPGLTVAKAPGGVIEAKDNLGKVVFSGAQPVMWDSRGRAAAPTDDDRSEAPLEGDKVAQLPVKVTRNSLTMSPAPALVNDAATKYPLHIDPTFNAGQSGRAMMNEHYPTTASWNWAGPEGVGYQSFEPWSRKRLIYKMGLSGLAGTHILTAKFSAKETWAASCDKKEVQAWKVAAINTEVDWSNGSGSNVWLKKLASVTDAVGRDECTPGGKLLEFDVLTAVAEQAAARSAWVHLGLRAASETDSMAWKRFDKVVTLVITFNRLPVVSAMRTTDPTMGCSTDYQNPARVNQTSPVPHVKILDGDQLPASAGFEFWYNGQQAATQRLTSVTKVATSTVDFTPQGDVAPLLPNKLIGWRVRAWDGVDYSAWSPMCWFTIDTSKPAPPEVTILSGDDKIYSLGEQISVKIGATAVDQNYFRYTIDTEEPTSPNIPVSPGTFTFTATRTGPTVIRAWAYDRVGNRSVDYGEAVVKVKTGDPVGIWRMDEGSGITTADSSGHGRRLNLATTATWAQGDRWDPSVPNQDWSVGLTGGATMGSPASDIVDTSRSFSASVRVKLGNTPGRQIALSEDRAGTSGFTLGVLSQNLSDPGDPKAVWSFSIANPKGSGDISVVSPPTSYLAGDWVYLTGVYDSGEHTLTLFVGEEAVAAKSDVAPTADAPGLLRVGTGMVAGVASPIDGQADDVRMYAGPIDDAAVYKDLYDSAPTN</sequence>
<feature type="compositionally biased region" description="Low complexity" evidence="3">
    <location>
        <begin position="1"/>
        <end position="18"/>
    </location>
</feature>
<keyword evidence="1" id="KW-0732">Signal</keyword>
<proteinExistence type="predicted"/>
<keyword evidence="2" id="KW-1015">Disulfide bond</keyword>
<evidence type="ECO:0000313" key="5">
    <source>
        <dbReference type="EMBL" id="TCC44624.1"/>
    </source>
</evidence>
<feature type="compositionally biased region" description="Basic and acidic residues" evidence="3">
    <location>
        <begin position="218"/>
        <end position="228"/>
    </location>
</feature>
<dbReference type="OrthoDB" id="9762066at2"/>
<dbReference type="Gene3D" id="2.60.40.10">
    <property type="entry name" value="Immunoglobulins"/>
    <property type="match status" value="1"/>
</dbReference>
<evidence type="ECO:0000256" key="3">
    <source>
        <dbReference type="SAM" id="MobiDB-lite"/>
    </source>
</evidence>
<feature type="compositionally biased region" description="Basic and acidic residues" evidence="3">
    <location>
        <begin position="28"/>
        <end position="39"/>
    </location>
</feature>
<feature type="region of interest" description="Disordered" evidence="3">
    <location>
        <begin position="1"/>
        <end position="40"/>
    </location>
</feature>
<feature type="region of interest" description="Disordered" evidence="3">
    <location>
        <begin position="209"/>
        <end position="228"/>
    </location>
</feature>
<organism evidence="5 6">
    <name type="scientific">Kribbella capetownensis</name>
    <dbReference type="NCBI Taxonomy" id="1572659"/>
    <lineage>
        <taxon>Bacteria</taxon>
        <taxon>Bacillati</taxon>
        <taxon>Actinomycetota</taxon>
        <taxon>Actinomycetes</taxon>
        <taxon>Propionibacteriales</taxon>
        <taxon>Kribbellaceae</taxon>
        <taxon>Kribbella</taxon>
    </lineage>
</organism>
<name>A0A4R0JG73_9ACTN</name>
<evidence type="ECO:0000256" key="1">
    <source>
        <dbReference type="ARBA" id="ARBA00022729"/>
    </source>
</evidence>
<dbReference type="InterPro" id="IPR006558">
    <property type="entry name" value="LamG-like"/>
</dbReference>
<dbReference type="Gene3D" id="2.60.120.200">
    <property type="match status" value="1"/>
</dbReference>
<protein>
    <submittedName>
        <fullName evidence="5">LamG domain-containing protein</fullName>
    </submittedName>
</protein>
<dbReference type="EMBL" id="SJKD01000009">
    <property type="protein sequence ID" value="TCC44624.1"/>
    <property type="molecule type" value="Genomic_DNA"/>
</dbReference>